<dbReference type="AlphaFoldDB" id="A0A7S4AUS5"/>
<feature type="region of interest" description="Disordered" evidence="1">
    <location>
        <begin position="1"/>
        <end position="30"/>
    </location>
</feature>
<evidence type="ECO:0000256" key="1">
    <source>
        <dbReference type="SAM" id="MobiDB-lite"/>
    </source>
</evidence>
<feature type="compositionally biased region" description="Basic and acidic residues" evidence="1">
    <location>
        <begin position="15"/>
        <end position="27"/>
    </location>
</feature>
<protein>
    <submittedName>
        <fullName evidence="2">Uncharacterized protein</fullName>
    </submittedName>
</protein>
<name>A0A7S4AUS5_9STRA</name>
<evidence type="ECO:0000313" key="2">
    <source>
        <dbReference type="EMBL" id="CAE0727008.1"/>
    </source>
</evidence>
<accession>A0A7S4AUS5</accession>
<organism evidence="2">
    <name type="scientific">Pseudo-nitzschia australis</name>
    <dbReference type="NCBI Taxonomy" id="44445"/>
    <lineage>
        <taxon>Eukaryota</taxon>
        <taxon>Sar</taxon>
        <taxon>Stramenopiles</taxon>
        <taxon>Ochrophyta</taxon>
        <taxon>Bacillariophyta</taxon>
        <taxon>Bacillariophyceae</taxon>
        <taxon>Bacillariophycidae</taxon>
        <taxon>Bacillariales</taxon>
        <taxon>Bacillariaceae</taxon>
        <taxon>Pseudo-nitzschia</taxon>
    </lineage>
</organism>
<reference evidence="2" key="1">
    <citation type="submission" date="2021-01" db="EMBL/GenBank/DDBJ databases">
        <authorList>
            <person name="Corre E."/>
            <person name="Pelletier E."/>
            <person name="Niang G."/>
            <person name="Scheremetjew M."/>
            <person name="Finn R."/>
            <person name="Kale V."/>
            <person name="Holt S."/>
            <person name="Cochrane G."/>
            <person name="Meng A."/>
            <person name="Brown T."/>
            <person name="Cohen L."/>
        </authorList>
    </citation>
    <scope>NUCLEOTIDE SEQUENCE</scope>
    <source>
        <strain evidence="2">10249 10 AB</strain>
    </source>
</reference>
<proteinExistence type="predicted"/>
<dbReference type="EMBL" id="HBIX01029424">
    <property type="protein sequence ID" value="CAE0727008.1"/>
    <property type="molecule type" value="Transcribed_RNA"/>
</dbReference>
<sequence>MDPIPPPDLTQPSESRARALLDERTRTESPTLVARTGTILTPDPSGRSGQAMRAMTPDAFTRADAQAMREAIAVIDSFSFRAMYDTPSEDADPEPTVPTRPPLMSLRAHLRIGPLAPSRARLVTPP</sequence>
<gene>
    <name evidence="2" type="ORF">PAUS00366_LOCUS19768</name>
</gene>